<dbReference type="EMBL" id="NPEA01000004">
    <property type="protein sequence ID" value="PJZ77432.1"/>
    <property type="molecule type" value="Genomic_DNA"/>
</dbReference>
<evidence type="ECO:0000259" key="1">
    <source>
        <dbReference type="Pfam" id="PF05144"/>
    </source>
</evidence>
<gene>
    <name evidence="2" type="ORF">CH365_07550</name>
</gene>
<dbReference type="AlphaFoldDB" id="A0A2M9ZZD9"/>
<dbReference type="Pfam" id="PF05144">
    <property type="entry name" value="Phage_CRI"/>
    <property type="match status" value="1"/>
</dbReference>
<dbReference type="InterPro" id="IPR022686">
    <property type="entry name" value="G2P_N"/>
</dbReference>
<dbReference type="RefSeq" id="WP_100767983.1">
    <property type="nucleotide sequence ID" value="NZ_NPEA01000004.1"/>
</dbReference>
<feature type="domain" description="Replication-associated protein G2P N-terminal" evidence="1">
    <location>
        <begin position="55"/>
        <end position="175"/>
    </location>
</feature>
<proteinExistence type="predicted"/>
<protein>
    <recommendedName>
        <fullName evidence="1">Replication-associated protein G2P N-terminal domain-containing protein</fullName>
    </recommendedName>
</protein>
<keyword evidence="3" id="KW-1185">Reference proteome</keyword>
<accession>A0A2M9ZZD9</accession>
<comment type="caution">
    <text evidence="2">The sequence shown here is derived from an EMBL/GenBank/DDBJ whole genome shotgun (WGS) entry which is preliminary data.</text>
</comment>
<sequence length="347" mass="40497">MTFTSTLDPYSYLGIDTVHLFTPNNNLSFDSDIVKFRTYVKDGKNIVEYRTKYINIRFKEITERKREYWFYFSLAKLFSESNLYSDSPLGQEHLQEFLIQKLADIGITIKNWKKVKIGRLDIFQNVKLSSKYSEYIHLLKLLDVPRTSIVLKSNTVYHENKSWVLCAYDKREQLKLPVGEDEILRVELRFLKSQKIKNVFGTNLLLSVFDKIDDVFVKYIQQAFGFLGQIQCMSDIIPLDCQKIQEALTLYYSKTKKNKFLQTTEDTLNVMNIPFTSPKKTSSKRKPIVVGNKEAVRKTKQRSAKKEKLLKQTGVLALDLIQGYGGLAQELIEAFWDKKVRKSNFLL</sequence>
<dbReference type="Proteomes" id="UP000231843">
    <property type="component" value="Unassembled WGS sequence"/>
</dbReference>
<evidence type="ECO:0000313" key="3">
    <source>
        <dbReference type="Proteomes" id="UP000231843"/>
    </source>
</evidence>
<dbReference type="OrthoDB" id="324247at2"/>
<evidence type="ECO:0000313" key="2">
    <source>
        <dbReference type="EMBL" id="PJZ77432.1"/>
    </source>
</evidence>
<reference evidence="2 3" key="1">
    <citation type="submission" date="2017-07" db="EMBL/GenBank/DDBJ databases">
        <title>Leptospira spp. isolated from tropical soils.</title>
        <authorList>
            <person name="Thibeaux R."/>
            <person name="Iraola G."/>
            <person name="Ferres I."/>
            <person name="Bierque E."/>
            <person name="Girault D."/>
            <person name="Soupe-Gilbert M.-E."/>
            <person name="Picardeau M."/>
            <person name="Goarant C."/>
        </authorList>
    </citation>
    <scope>NUCLEOTIDE SEQUENCE [LARGE SCALE GENOMIC DNA]</scope>
    <source>
        <strain evidence="2 3">ES4-C-A1</strain>
    </source>
</reference>
<name>A0A2M9ZZD9_9LEPT</name>
<organism evidence="2 3">
    <name type="scientific">Leptospira neocaledonica</name>
    <dbReference type="NCBI Taxonomy" id="2023192"/>
    <lineage>
        <taxon>Bacteria</taxon>
        <taxon>Pseudomonadati</taxon>
        <taxon>Spirochaetota</taxon>
        <taxon>Spirochaetia</taxon>
        <taxon>Leptospirales</taxon>
        <taxon>Leptospiraceae</taxon>
        <taxon>Leptospira</taxon>
    </lineage>
</organism>